<organism evidence="1 2">
    <name type="scientific">Trichonephila clavata</name>
    <name type="common">Joro spider</name>
    <name type="synonym">Nephila clavata</name>
    <dbReference type="NCBI Taxonomy" id="2740835"/>
    <lineage>
        <taxon>Eukaryota</taxon>
        <taxon>Metazoa</taxon>
        <taxon>Ecdysozoa</taxon>
        <taxon>Arthropoda</taxon>
        <taxon>Chelicerata</taxon>
        <taxon>Arachnida</taxon>
        <taxon>Araneae</taxon>
        <taxon>Araneomorphae</taxon>
        <taxon>Entelegynae</taxon>
        <taxon>Araneoidea</taxon>
        <taxon>Nephilidae</taxon>
        <taxon>Trichonephila</taxon>
    </lineage>
</organism>
<proteinExistence type="predicted"/>
<accession>A0A8X6IJG3</accession>
<name>A0A8X6IJG3_TRICU</name>
<evidence type="ECO:0000313" key="2">
    <source>
        <dbReference type="Proteomes" id="UP000887116"/>
    </source>
</evidence>
<comment type="caution">
    <text evidence="1">The sequence shown here is derived from an EMBL/GenBank/DDBJ whole genome shotgun (WGS) entry which is preliminary data.</text>
</comment>
<protein>
    <submittedName>
        <fullName evidence="1">Uncharacterized protein</fullName>
    </submittedName>
</protein>
<evidence type="ECO:0000313" key="1">
    <source>
        <dbReference type="EMBL" id="GFQ78315.1"/>
    </source>
</evidence>
<dbReference type="Proteomes" id="UP000887116">
    <property type="component" value="Unassembled WGS sequence"/>
</dbReference>
<reference evidence="1" key="1">
    <citation type="submission" date="2020-07" db="EMBL/GenBank/DDBJ databases">
        <title>Multicomponent nature underlies the extraordinary mechanical properties of spider dragline silk.</title>
        <authorList>
            <person name="Kono N."/>
            <person name="Nakamura H."/>
            <person name="Mori M."/>
            <person name="Yoshida Y."/>
            <person name="Ohtoshi R."/>
            <person name="Malay A.D."/>
            <person name="Moran D.A.P."/>
            <person name="Tomita M."/>
            <person name="Numata K."/>
            <person name="Arakawa K."/>
        </authorList>
    </citation>
    <scope>NUCLEOTIDE SEQUENCE</scope>
</reference>
<gene>
    <name evidence="1" type="ORF">TNCT_566541</name>
</gene>
<dbReference type="EMBL" id="BMAO01012002">
    <property type="protein sequence ID" value="GFQ78315.1"/>
    <property type="molecule type" value="Genomic_DNA"/>
</dbReference>
<sequence>MPAFIGTDKMQYNAIFECFSSERWFLVSKKTLLSSTQCKQIYSGSLFWNGSRLKPFQSIILKPRDLITGDARLEE</sequence>
<dbReference type="AlphaFoldDB" id="A0A8X6IJG3"/>
<keyword evidence="2" id="KW-1185">Reference proteome</keyword>